<dbReference type="Proteomes" id="UP001140091">
    <property type="component" value="Unassembled WGS sequence"/>
</dbReference>
<organism evidence="2 3">
    <name type="scientific">Candolleomyces eurysporus</name>
    <dbReference type="NCBI Taxonomy" id="2828524"/>
    <lineage>
        <taxon>Eukaryota</taxon>
        <taxon>Fungi</taxon>
        <taxon>Dikarya</taxon>
        <taxon>Basidiomycota</taxon>
        <taxon>Agaricomycotina</taxon>
        <taxon>Agaricomycetes</taxon>
        <taxon>Agaricomycetidae</taxon>
        <taxon>Agaricales</taxon>
        <taxon>Agaricineae</taxon>
        <taxon>Psathyrellaceae</taxon>
        <taxon>Candolleomyces</taxon>
    </lineage>
</organism>
<feature type="region of interest" description="Disordered" evidence="1">
    <location>
        <begin position="1"/>
        <end position="42"/>
    </location>
</feature>
<proteinExistence type="predicted"/>
<feature type="non-terminal residue" evidence="2">
    <location>
        <position position="1"/>
    </location>
</feature>
<sequence length="196" mass="21823">MPTSKRHKDSTQEQEDHEHSADETPGEKGEGSGLKRKTGRPSLLRRAIQAHKKFKLSEADQDICWETLKIYQKAPLGQRSAILSRATKKILGLYQAKHGKPASQVTAKSAQDAAAKLGTKAYNERNVWLSLNKDKVPDKVKELETLEKHQGKPPVALLQLAVSELMKGMPQEERADLKIAASEWNATGPVEEVRKK</sequence>
<evidence type="ECO:0000313" key="3">
    <source>
        <dbReference type="Proteomes" id="UP001140091"/>
    </source>
</evidence>
<keyword evidence="3" id="KW-1185">Reference proteome</keyword>
<dbReference type="AlphaFoldDB" id="A0A9W8IZN1"/>
<evidence type="ECO:0000313" key="2">
    <source>
        <dbReference type="EMBL" id="KAJ2925607.1"/>
    </source>
</evidence>
<evidence type="ECO:0000256" key="1">
    <source>
        <dbReference type="SAM" id="MobiDB-lite"/>
    </source>
</evidence>
<name>A0A9W8IZN1_9AGAR</name>
<accession>A0A9W8IZN1</accession>
<feature type="compositionally biased region" description="Basic and acidic residues" evidence="1">
    <location>
        <begin position="9"/>
        <end position="30"/>
    </location>
</feature>
<dbReference type="EMBL" id="JANBPK010001145">
    <property type="protein sequence ID" value="KAJ2925607.1"/>
    <property type="molecule type" value="Genomic_DNA"/>
</dbReference>
<reference evidence="2" key="1">
    <citation type="submission" date="2022-06" db="EMBL/GenBank/DDBJ databases">
        <title>Genome Sequence of Candolleomyces eurysporus.</title>
        <authorList>
            <person name="Buettner E."/>
        </authorList>
    </citation>
    <scope>NUCLEOTIDE SEQUENCE</scope>
    <source>
        <strain evidence="2">VTCC 930004</strain>
    </source>
</reference>
<protein>
    <submittedName>
        <fullName evidence="2">Uncharacterized protein</fullName>
    </submittedName>
</protein>
<gene>
    <name evidence="2" type="ORF">H1R20_g11487</name>
</gene>
<comment type="caution">
    <text evidence="2">The sequence shown here is derived from an EMBL/GenBank/DDBJ whole genome shotgun (WGS) entry which is preliminary data.</text>
</comment>